<evidence type="ECO:0000313" key="3">
    <source>
        <dbReference type="EMBL" id="CTQ66390.1"/>
    </source>
</evidence>
<feature type="compositionally biased region" description="Basic residues" evidence="1">
    <location>
        <begin position="188"/>
        <end position="200"/>
    </location>
</feature>
<dbReference type="Proteomes" id="UP000053235">
    <property type="component" value="Unassembled WGS sequence"/>
</dbReference>
<feature type="chain" id="PRO_5005809336" description="DUF2865 domain-containing protein" evidence="2">
    <location>
        <begin position="39"/>
        <end position="450"/>
    </location>
</feature>
<sequence length="450" mass="48621">MRRWGKVMKLRSHAAFLAMSCVLAFAPAQLLIAVPAEAASCASLTSELRQLQSRGSRPSAGAQKWQTAKSQQQKALSAAERDFGYLGCNSNASAQCQALSGKVQRMRSNLRAIDRQLAKAGGGNASNQKRVRQVQAALKRQNCGAPANTRNAAANPNSGDTPRSLLARLFNPQQTPAQTKQQETAQSTKKRTNSSGKRRIPSGGTFRTLCVRTCDGYFFPVSFATGKRQFANDAARCNEICPASETELYVYKNPGGDRTDMMSLAGDLYSEQPFADRYKSEFVEGCSCRLTGSAKSRSGWTEVSNPGSSGRRIAFSDISGGLPSSYTAENIRTSRPVNLESNSTLSRTPLTKEQLPAHEDPDTRANLEKGFDVTASIAKAAEQLEHVADGSTNGKPAELPLLGNRRSPADESLETASIPPVFKSDDPGFRPAPDRDVPVRVVGPEYFYAQ</sequence>
<gene>
    <name evidence="3" type="ORF">LAX5112_00950</name>
</gene>
<keyword evidence="2" id="KW-0732">Signal</keyword>
<feature type="region of interest" description="Disordered" evidence="1">
    <location>
        <begin position="118"/>
        <end position="202"/>
    </location>
</feature>
<dbReference type="STRING" id="388408.LAX5112_00950"/>
<evidence type="ECO:0000256" key="2">
    <source>
        <dbReference type="SAM" id="SignalP"/>
    </source>
</evidence>
<proteinExistence type="predicted"/>
<feature type="compositionally biased region" description="Low complexity" evidence="1">
    <location>
        <begin position="145"/>
        <end position="157"/>
    </location>
</feature>
<feature type="compositionally biased region" description="Polar residues" evidence="1">
    <location>
        <begin position="335"/>
        <end position="351"/>
    </location>
</feature>
<dbReference type="AlphaFoldDB" id="A0A0M6ZWH2"/>
<feature type="compositionally biased region" description="Basic and acidic residues" evidence="1">
    <location>
        <begin position="423"/>
        <end position="437"/>
    </location>
</feature>
<dbReference type="EMBL" id="CXWD01000004">
    <property type="protein sequence ID" value="CTQ66390.1"/>
    <property type="molecule type" value="Genomic_DNA"/>
</dbReference>
<dbReference type="Pfam" id="PF11064">
    <property type="entry name" value="DUF2865"/>
    <property type="match status" value="1"/>
</dbReference>
<feature type="region of interest" description="Disordered" evidence="1">
    <location>
        <begin position="387"/>
        <end position="437"/>
    </location>
</feature>
<feature type="signal peptide" evidence="2">
    <location>
        <begin position="1"/>
        <end position="38"/>
    </location>
</feature>
<protein>
    <recommendedName>
        <fullName evidence="5">DUF2865 domain-containing protein</fullName>
    </recommendedName>
</protein>
<organism evidence="3 4">
    <name type="scientific">Roseibium alexandrii</name>
    <dbReference type="NCBI Taxonomy" id="388408"/>
    <lineage>
        <taxon>Bacteria</taxon>
        <taxon>Pseudomonadati</taxon>
        <taxon>Pseudomonadota</taxon>
        <taxon>Alphaproteobacteria</taxon>
        <taxon>Hyphomicrobiales</taxon>
        <taxon>Stappiaceae</taxon>
        <taxon>Roseibium</taxon>
    </lineage>
</organism>
<evidence type="ECO:0000313" key="4">
    <source>
        <dbReference type="Proteomes" id="UP000053235"/>
    </source>
</evidence>
<keyword evidence="4" id="KW-1185">Reference proteome</keyword>
<feature type="compositionally biased region" description="Polar residues" evidence="1">
    <location>
        <begin position="171"/>
        <end position="187"/>
    </location>
</feature>
<evidence type="ECO:0008006" key="5">
    <source>
        <dbReference type="Google" id="ProtNLM"/>
    </source>
</evidence>
<evidence type="ECO:0000256" key="1">
    <source>
        <dbReference type="SAM" id="MobiDB-lite"/>
    </source>
</evidence>
<name>A0A0M6ZWH2_9HYPH</name>
<reference evidence="4" key="1">
    <citation type="submission" date="2015-07" db="EMBL/GenBank/DDBJ databases">
        <authorList>
            <person name="Rodrigo-Torres Lidia"/>
            <person name="Arahal R.David."/>
        </authorList>
    </citation>
    <scope>NUCLEOTIDE SEQUENCE [LARGE SCALE GENOMIC DNA]</scope>
    <source>
        <strain evidence="4">CECT 5112</strain>
    </source>
</reference>
<dbReference type="InterPro" id="IPR021293">
    <property type="entry name" value="DUF2865"/>
</dbReference>
<feature type="compositionally biased region" description="Basic and acidic residues" evidence="1">
    <location>
        <begin position="355"/>
        <end position="365"/>
    </location>
</feature>
<feature type="region of interest" description="Disordered" evidence="1">
    <location>
        <begin position="335"/>
        <end position="365"/>
    </location>
</feature>
<accession>A0A0M6ZWH2</accession>